<protein>
    <submittedName>
        <fullName evidence="2">SH3 domain-containing protein</fullName>
    </submittedName>
</protein>
<comment type="caution">
    <text evidence="2">The sequence shown here is derived from an EMBL/GenBank/DDBJ whole genome shotgun (WGS) entry which is preliminary data.</text>
</comment>
<dbReference type="InterPro" id="IPR011990">
    <property type="entry name" value="TPR-like_helical_dom_sf"/>
</dbReference>
<evidence type="ECO:0000313" key="2">
    <source>
        <dbReference type="EMBL" id="MDN5201257.1"/>
    </source>
</evidence>
<dbReference type="Gene3D" id="1.25.40.10">
    <property type="entry name" value="Tetratricopeptide repeat domain"/>
    <property type="match status" value="1"/>
</dbReference>
<accession>A0ABT8KMJ8</accession>
<dbReference type="SUPFAM" id="SSF48452">
    <property type="entry name" value="TPR-like"/>
    <property type="match status" value="1"/>
</dbReference>
<keyword evidence="1" id="KW-1133">Transmembrane helix</keyword>
<feature type="transmembrane region" description="Helical" evidence="1">
    <location>
        <begin position="160"/>
        <end position="177"/>
    </location>
</feature>
<evidence type="ECO:0000313" key="3">
    <source>
        <dbReference type="Proteomes" id="UP001172082"/>
    </source>
</evidence>
<keyword evidence="3" id="KW-1185">Reference proteome</keyword>
<proteinExistence type="predicted"/>
<gene>
    <name evidence="2" type="ORF">QQ008_07790</name>
</gene>
<sequence>MQKIYNKFHFILLLLIALSIQPVYSQEFTSKINLADSLFEQKKYTESFELYQEILEKGHQLSPRMLLKMSFIKEGLGDYSDALYYLNLYYLHTSNKKVLKKMEEMAEKHKLQGYAYSDMDFFLTLYFKYSLYITFSLLALSFLVFVLMFHQKKRLQKRPVIGGVFFTIILALLFYHINFNDTHRKGIIMESDTYLMEAPSAGADLVEIVKKGHRVDIKGQQDVWIEIEWAGQKAFVRENNIATIQ</sequence>
<feature type="transmembrane region" description="Helical" evidence="1">
    <location>
        <begin position="129"/>
        <end position="148"/>
    </location>
</feature>
<dbReference type="Proteomes" id="UP001172082">
    <property type="component" value="Unassembled WGS sequence"/>
</dbReference>
<organism evidence="2 3">
    <name type="scientific">Splendidivirga corallicola</name>
    <dbReference type="NCBI Taxonomy" id="3051826"/>
    <lineage>
        <taxon>Bacteria</taxon>
        <taxon>Pseudomonadati</taxon>
        <taxon>Bacteroidota</taxon>
        <taxon>Cytophagia</taxon>
        <taxon>Cytophagales</taxon>
        <taxon>Splendidivirgaceae</taxon>
        <taxon>Splendidivirga</taxon>
    </lineage>
</organism>
<name>A0ABT8KMJ8_9BACT</name>
<dbReference type="RefSeq" id="WP_346751283.1">
    <property type="nucleotide sequence ID" value="NZ_JAUJEA010000002.1"/>
</dbReference>
<keyword evidence="1" id="KW-0812">Transmembrane</keyword>
<keyword evidence="1" id="KW-0472">Membrane</keyword>
<evidence type="ECO:0000256" key="1">
    <source>
        <dbReference type="SAM" id="Phobius"/>
    </source>
</evidence>
<reference evidence="2" key="1">
    <citation type="submission" date="2023-06" db="EMBL/GenBank/DDBJ databases">
        <title>Genomic of Parafulvivirga corallium.</title>
        <authorList>
            <person name="Wang G."/>
        </authorList>
    </citation>
    <scope>NUCLEOTIDE SEQUENCE</scope>
    <source>
        <strain evidence="2">BMA10</strain>
    </source>
</reference>
<dbReference type="EMBL" id="JAUJEA010000002">
    <property type="protein sequence ID" value="MDN5201257.1"/>
    <property type="molecule type" value="Genomic_DNA"/>
</dbReference>